<name>A0A4R6RMV0_9HYPH</name>
<accession>A0A4R6RMV0</accession>
<keyword evidence="3" id="KW-0378">Hydrolase</keyword>
<keyword evidence="2" id="KW-0645">Protease</keyword>
<dbReference type="InterPro" id="IPR047272">
    <property type="entry name" value="S49_SppA_C"/>
</dbReference>
<dbReference type="InterPro" id="IPR029045">
    <property type="entry name" value="ClpP/crotonase-like_dom_sf"/>
</dbReference>
<dbReference type="GO" id="GO:0008236">
    <property type="term" value="F:serine-type peptidase activity"/>
    <property type="evidence" value="ECO:0007669"/>
    <property type="project" value="UniProtKB-KW"/>
</dbReference>
<protein>
    <submittedName>
        <fullName evidence="6">Signal peptide peptidase SppA</fullName>
    </submittedName>
</protein>
<dbReference type="CDD" id="cd07023">
    <property type="entry name" value="S49_Sppa_N_C"/>
    <property type="match status" value="1"/>
</dbReference>
<dbReference type="AlphaFoldDB" id="A0A4R6RMV0"/>
<comment type="similarity">
    <text evidence="1">Belongs to the peptidase S49 family.</text>
</comment>
<evidence type="ECO:0000256" key="4">
    <source>
        <dbReference type="ARBA" id="ARBA00022825"/>
    </source>
</evidence>
<sequence>MFPSLKRLLPARFAGGGPVVPVVRLTGAIGVGTALRPGLTLASVATALDRAFAVKKAPAVALAINSPGGSAVQAHLIFRRIRDLSAEKGLPVIAYVEDVAASGGYMIACAADEIVADPSSIVGSIGVVSASFGLDRLIERWGVERRVHTAGRRKVTLDPFQPENPEDVEHLESLQREVHRHFVDLVKDRRGAALSTSEELFDGLFWIGPTARALGLVDRIGDLRADLRSRFGETVRPKLVGGERGWLRLRAGGGIAGAGPSGPLVSADDVLDAVERRALWSRYGL</sequence>
<dbReference type="Gene3D" id="3.90.226.10">
    <property type="entry name" value="2-enoyl-CoA Hydratase, Chain A, domain 1"/>
    <property type="match status" value="1"/>
</dbReference>
<dbReference type="Proteomes" id="UP000294547">
    <property type="component" value="Unassembled WGS sequence"/>
</dbReference>
<evidence type="ECO:0000256" key="3">
    <source>
        <dbReference type="ARBA" id="ARBA00022801"/>
    </source>
</evidence>
<dbReference type="OrthoDB" id="9764363at2"/>
<dbReference type="Pfam" id="PF01343">
    <property type="entry name" value="Peptidase_S49"/>
    <property type="match status" value="1"/>
</dbReference>
<evidence type="ECO:0000313" key="6">
    <source>
        <dbReference type="EMBL" id="TDP87126.1"/>
    </source>
</evidence>
<dbReference type="GO" id="GO:0006508">
    <property type="term" value="P:proteolysis"/>
    <property type="evidence" value="ECO:0007669"/>
    <property type="project" value="UniProtKB-KW"/>
</dbReference>
<dbReference type="PANTHER" id="PTHR42987:SF8">
    <property type="entry name" value="PROTEINASE"/>
    <property type="match status" value="1"/>
</dbReference>
<dbReference type="InterPro" id="IPR002142">
    <property type="entry name" value="Peptidase_S49"/>
</dbReference>
<dbReference type="RefSeq" id="WP_126535987.1">
    <property type="nucleotide sequence ID" value="NZ_BSPM01000008.1"/>
</dbReference>
<keyword evidence="4" id="KW-0720">Serine protease</keyword>
<feature type="domain" description="Peptidase S49" evidence="5">
    <location>
        <begin position="87"/>
        <end position="224"/>
    </location>
</feature>
<dbReference type="PANTHER" id="PTHR42987">
    <property type="entry name" value="PEPTIDASE S49"/>
    <property type="match status" value="1"/>
</dbReference>
<gene>
    <name evidence="6" type="ORF">EDD54_1012</name>
</gene>
<keyword evidence="7" id="KW-1185">Reference proteome</keyword>
<organism evidence="6 7">
    <name type="scientific">Oharaeibacter diazotrophicus</name>
    <dbReference type="NCBI Taxonomy" id="1920512"/>
    <lineage>
        <taxon>Bacteria</taxon>
        <taxon>Pseudomonadati</taxon>
        <taxon>Pseudomonadota</taxon>
        <taxon>Alphaproteobacteria</taxon>
        <taxon>Hyphomicrobiales</taxon>
        <taxon>Pleomorphomonadaceae</taxon>
        <taxon>Oharaeibacter</taxon>
    </lineage>
</organism>
<proteinExistence type="inferred from homology"/>
<evidence type="ECO:0000313" key="7">
    <source>
        <dbReference type="Proteomes" id="UP000294547"/>
    </source>
</evidence>
<dbReference type="Gene3D" id="6.20.330.10">
    <property type="match status" value="1"/>
</dbReference>
<evidence type="ECO:0000259" key="5">
    <source>
        <dbReference type="Pfam" id="PF01343"/>
    </source>
</evidence>
<reference evidence="6 7" key="1">
    <citation type="submission" date="2019-03" db="EMBL/GenBank/DDBJ databases">
        <title>Genomic Encyclopedia of Type Strains, Phase IV (KMG-IV): sequencing the most valuable type-strain genomes for metagenomic binning, comparative biology and taxonomic classification.</title>
        <authorList>
            <person name="Goeker M."/>
        </authorList>
    </citation>
    <scope>NUCLEOTIDE SEQUENCE [LARGE SCALE GENOMIC DNA]</scope>
    <source>
        <strain evidence="6 7">DSM 102969</strain>
    </source>
</reference>
<evidence type="ECO:0000256" key="1">
    <source>
        <dbReference type="ARBA" id="ARBA00008683"/>
    </source>
</evidence>
<evidence type="ECO:0000256" key="2">
    <source>
        <dbReference type="ARBA" id="ARBA00022670"/>
    </source>
</evidence>
<dbReference type="EMBL" id="SNXY01000006">
    <property type="protein sequence ID" value="TDP87126.1"/>
    <property type="molecule type" value="Genomic_DNA"/>
</dbReference>
<comment type="caution">
    <text evidence="6">The sequence shown here is derived from an EMBL/GenBank/DDBJ whole genome shotgun (WGS) entry which is preliminary data.</text>
</comment>
<dbReference type="SUPFAM" id="SSF52096">
    <property type="entry name" value="ClpP/crotonase"/>
    <property type="match status" value="1"/>
</dbReference>